<comment type="caution">
    <text evidence="2">The sequence shown here is derived from an EMBL/GenBank/DDBJ whole genome shotgun (WGS) entry which is preliminary data.</text>
</comment>
<proteinExistence type="predicted"/>
<dbReference type="Gene3D" id="2.70.70.10">
    <property type="entry name" value="Glucose Permease (Domain IIA)"/>
    <property type="match status" value="1"/>
</dbReference>
<keyword evidence="3" id="KW-1185">Reference proteome</keyword>
<dbReference type="InterPro" id="IPR016047">
    <property type="entry name" value="M23ase_b-sheet_dom"/>
</dbReference>
<organism evidence="2 3">
    <name type="scientific">Prescottella agglutinans</name>
    <dbReference type="NCBI Taxonomy" id="1644129"/>
    <lineage>
        <taxon>Bacteria</taxon>
        <taxon>Bacillati</taxon>
        <taxon>Actinomycetota</taxon>
        <taxon>Actinomycetes</taxon>
        <taxon>Mycobacteriales</taxon>
        <taxon>Nocardiaceae</taxon>
        <taxon>Prescottella</taxon>
    </lineage>
</organism>
<dbReference type="Proteomes" id="UP000286208">
    <property type="component" value="Unassembled WGS sequence"/>
</dbReference>
<dbReference type="AlphaFoldDB" id="A0A438B860"/>
<accession>A0A438B860</accession>
<dbReference type="GO" id="GO:0004222">
    <property type="term" value="F:metalloendopeptidase activity"/>
    <property type="evidence" value="ECO:0007669"/>
    <property type="project" value="TreeGrafter"/>
</dbReference>
<protein>
    <submittedName>
        <fullName evidence="2">M23 family metallopeptidase</fullName>
    </submittedName>
</protein>
<evidence type="ECO:0000313" key="2">
    <source>
        <dbReference type="EMBL" id="RVW07168.1"/>
    </source>
</evidence>
<evidence type="ECO:0000313" key="3">
    <source>
        <dbReference type="Proteomes" id="UP000286208"/>
    </source>
</evidence>
<dbReference type="EMBL" id="RKLP01000014">
    <property type="protein sequence ID" value="RVW07168.1"/>
    <property type="molecule type" value="Genomic_DNA"/>
</dbReference>
<reference evidence="2 3" key="1">
    <citation type="submission" date="2018-11" db="EMBL/GenBank/DDBJ databases">
        <title>Rhodococcus spongicola sp. nov. and Rhodococcus xishaensis sp. nov. from marine sponges.</title>
        <authorList>
            <person name="Li L."/>
            <person name="Lin H.W."/>
        </authorList>
    </citation>
    <scope>NUCLEOTIDE SEQUENCE [LARGE SCALE GENOMIC DNA]</scope>
    <source>
        <strain evidence="2 3">CCTCC AB2014297</strain>
    </source>
</reference>
<dbReference type="PANTHER" id="PTHR21666">
    <property type="entry name" value="PEPTIDASE-RELATED"/>
    <property type="match status" value="1"/>
</dbReference>
<dbReference type="InterPro" id="IPR050570">
    <property type="entry name" value="Cell_wall_metabolism_enzyme"/>
</dbReference>
<dbReference type="OrthoDB" id="1099523at2"/>
<dbReference type="CDD" id="cd12797">
    <property type="entry name" value="M23_peptidase"/>
    <property type="match status" value="1"/>
</dbReference>
<dbReference type="PANTHER" id="PTHR21666:SF270">
    <property type="entry name" value="MUREIN HYDROLASE ACTIVATOR ENVC"/>
    <property type="match status" value="1"/>
</dbReference>
<gene>
    <name evidence="2" type="ORF">EGT67_23350</name>
</gene>
<dbReference type="SUPFAM" id="SSF51261">
    <property type="entry name" value="Duplicated hybrid motif"/>
    <property type="match status" value="1"/>
</dbReference>
<dbReference type="InterPro" id="IPR011055">
    <property type="entry name" value="Dup_hybrid_motif"/>
</dbReference>
<evidence type="ECO:0000259" key="1">
    <source>
        <dbReference type="Pfam" id="PF01551"/>
    </source>
</evidence>
<sequence length="213" mass="21572">MGRSKWQLGVRRVVAGVVSAAGLTGALVIGSGSTASAQPALPPIGSSDVAQFLNDAASMVENVTGAVRSLQSLDFGSSSGLPFGSLGLGGVVRPASGPITTRFGGGHMGIDIAAPMGAPILAAADGTVIDAGPASGFGLWIRIRHNDGTVTTYGHNDVNLVSKGQRVVAGQRIANVGSRGNSTGPHLHFEVDLPGWIKVDPVPWLAARGVFIF</sequence>
<name>A0A438B860_9NOCA</name>
<feature type="domain" description="M23ase beta-sheet core" evidence="1">
    <location>
        <begin position="106"/>
        <end position="193"/>
    </location>
</feature>
<dbReference type="Pfam" id="PF01551">
    <property type="entry name" value="Peptidase_M23"/>
    <property type="match status" value="1"/>
</dbReference>